<name>A0A1G4AXJ2_9PEZI</name>
<gene>
    <name evidence="3" type="ORF">CORC01_10872</name>
</gene>
<dbReference type="GeneID" id="34564009"/>
<feature type="chain" id="PRO_5009602232" evidence="2">
    <location>
        <begin position="23"/>
        <end position="287"/>
    </location>
</feature>
<dbReference type="AlphaFoldDB" id="A0A1G4AXJ2"/>
<dbReference type="OrthoDB" id="5076485at2759"/>
<evidence type="ECO:0000313" key="4">
    <source>
        <dbReference type="Proteomes" id="UP000176998"/>
    </source>
</evidence>
<dbReference type="Proteomes" id="UP000176998">
    <property type="component" value="Unassembled WGS sequence"/>
</dbReference>
<feature type="region of interest" description="Disordered" evidence="1">
    <location>
        <begin position="235"/>
        <end position="265"/>
    </location>
</feature>
<sequence>MISSTFIGPLAVLLAGVSRVSAFDSISIPTTVKADTDVEVTIQNDIASGSKSFDAGFTNYNLYLATTPPGWGTGPVCVLVNGTKIDVTSVTVKIPADAIPDGSDYKITAMELNSDPNKDGPSGFEYSNDFTFSGGTGVWSKTELAGSSLGDQDHIPCTAYACARKCNDEYFDERNTTSQDPNVYKNTYECVAACPGTTFPSWDSVINDNGGGQGSSSSAGSSATVAATGSAASATASTSQTAGSSSSSPTASQSGGSPSQKPNSAVSVSAKASGLVIMGLVIAHSFL</sequence>
<reference evidence="3 4" key="1">
    <citation type="submission" date="2016-09" db="EMBL/GenBank/DDBJ databases">
        <authorList>
            <person name="Capua I."/>
            <person name="De Benedictis P."/>
            <person name="Joannis T."/>
            <person name="Lombin L.H."/>
            <person name="Cattoli G."/>
        </authorList>
    </citation>
    <scope>NUCLEOTIDE SEQUENCE [LARGE SCALE GENOMIC DNA]</scope>
    <source>
        <strain evidence="3 4">IMI 309357</strain>
    </source>
</reference>
<dbReference type="EMBL" id="MJBS01000111">
    <property type="protein sequence ID" value="OHE93851.1"/>
    <property type="molecule type" value="Genomic_DNA"/>
</dbReference>
<accession>A0A1G4AXJ2</accession>
<feature type="compositionally biased region" description="Low complexity" evidence="1">
    <location>
        <begin position="235"/>
        <end position="260"/>
    </location>
</feature>
<dbReference type="RefSeq" id="XP_022471015.1">
    <property type="nucleotide sequence ID" value="XM_022622499.1"/>
</dbReference>
<protein>
    <submittedName>
        <fullName evidence="3">Uncharacterized protein</fullName>
    </submittedName>
</protein>
<evidence type="ECO:0000256" key="2">
    <source>
        <dbReference type="SAM" id="SignalP"/>
    </source>
</evidence>
<proteinExistence type="predicted"/>
<organism evidence="3 4">
    <name type="scientific">Colletotrichum orchidophilum</name>
    <dbReference type="NCBI Taxonomy" id="1209926"/>
    <lineage>
        <taxon>Eukaryota</taxon>
        <taxon>Fungi</taxon>
        <taxon>Dikarya</taxon>
        <taxon>Ascomycota</taxon>
        <taxon>Pezizomycotina</taxon>
        <taxon>Sordariomycetes</taxon>
        <taxon>Hypocreomycetidae</taxon>
        <taxon>Glomerellales</taxon>
        <taxon>Glomerellaceae</taxon>
        <taxon>Colletotrichum</taxon>
    </lineage>
</organism>
<evidence type="ECO:0000256" key="1">
    <source>
        <dbReference type="SAM" id="MobiDB-lite"/>
    </source>
</evidence>
<keyword evidence="4" id="KW-1185">Reference proteome</keyword>
<keyword evidence="2" id="KW-0732">Signal</keyword>
<comment type="caution">
    <text evidence="3">The sequence shown here is derived from an EMBL/GenBank/DDBJ whole genome shotgun (WGS) entry which is preliminary data.</text>
</comment>
<evidence type="ECO:0000313" key="3">
    <source>
        <dbReference type="EMBL" id="OHE93851.1"/>
    </source>
</evidence>
<feature type="signal peptide" evidence="2">
    <location>
        <begin position="1"/>
        <end position="22"/>
    </location>
</feature>